<evidence type="ECO:0000313" key="3">
    <source>
        <dbReference type="Proteomes" id="UP000266861"/>
    </source>
</evidence>
<feature type="compositionally biased region" description="Low complexity" evidence="1">
    <location>
        <begin position="31"/>
        <end position="40"/>
    </location>
</feature>
<protein>
    <submittedName>
        <fullName evidence="2">Uncharacterized protein</fullName>
    </submittedName>
</protein>
<sequence length="82" mass="9684">MNNNMDNSTSPIKESTLPTRKRGRPRKEKVTTSTSTPAVTSRKRVRPRKVQKVEDRTTADLRKIPNIKKIYYEILSFYCRWN</sequence>
<feature type="region of interest" description="Disordered" evidence="1">
    <location>
        <begin position="1"/>
        <end position="56"/>
    </location>
</feature>
<reference evidence="2 3" key="1">
    <citation type="submission" date="2018-08" db="EMBL/GenBank/DDBJ databases">
        <title>Genome and evolution of the arbuscular mycorrhizal fungus Diversispora epigaea (formerly Glomus versiforme) and its bacterial endosymbionts.</title>
        <authorList>
            <person name="Sun X."/>
            <person name="Fei Z."/>
            <person name="Harrison M."/>
        </authorList>
    </citation>
    <scope>NUCLEOTIDE SEQUENCE [LARGE SCALE GENOMIC DNA]</scope>
    <source>
        <strain evidence="2 3">IT104</strain>
    </source>
</reference>
<gene>
    <name evidence="2" type="ORF">Glove_23g225</name>
</gene>
<name>A0A397JK93_9GLOM</name>
<feature type="compositionally biased region" description="Polar residues" evidence="1">
    <location>
        <begin position="1"/>
        <end position="18"/>
    </location>
</feature>
<organism evidence="2 3">
    <name type="scientific">Diversispora epigaea</name>
    <dbReference type="NCBI Taxonomy" id="1348612"/>
    <lineage>
        <taxon>Eukaryota</taxon>
        <taxon>Fungi</taxon>
        <taxon>Fungi incertae sedis</taxon>
        <taxon>Mucoromycota</taxon>
        <taxon>Glomeromycotina</taxon>
        <taxon>Glomeromycetes</taxon>
        <taxon>Diversisporales</taxon>
        <taxon>Diversisporaceae</taxon>
        <taxon>Diversispora</taxon>
    </lineage>
</organism>
<accession>A0A397JK93</accession>
<evidence type="ECO:0000256" key="1">
    <source>
        <dbReference type="SAM" id="MobiDB-lite"/>
    </source>
</evidence>
<dbReference type="AlphaFoldDB" id="A0A397JK93"/>
<keyword evidence="3" id="KW-1185">Reference proteome</keyword>
<dbReference type="Proteomes" id="UP000266861">
    <property type="component" value="Unassembled WGS sequence"/>
</dbReference>
<proteinExistence type="predicted"/>
<dbReference type="EMBL" id="PQFF01000021">
    <property type="protein sequence ID" value="RHZ88381.1"/>
    <property type="molecule type" value="Genomic_DNA"/>
</dbReference>
<comment type="caution">
    <text evidence="2">The sequence shown here is derived from an EMBL/GenBank/DDBJ whole genome shotgun (WGS) entry which is preliminary data.</text>
</comment>
<evidence type="ECO:0000313" key="2">
    <source>
        <dbReference type="EMBL" id="RHZ88381.1"/>
    </source>
</evidence>
<feature type="compositionally biased region" description="Basic residues" evidence="1">
    <location>
        <begin position="41"/>
        <end position="50"/>
    </location>
</feature>